<sequence length="161" mass="18483">MKIWKTIFNVGVIAAVGGVLWTAKKVIDKSSNLESRFRNYYEVLNQWVKNKNQHIEIVEYFKENDIKNIAIYGMGELGNRLYEELRTSDINIAYFIDKNAAEIYSGADDIPVVGLDEISQRDDVDAIIVTPIYDFDKIEEELINQGIDLDIISLEDIIYAL</sequence>
<protein>
    <submittedName>
        <fullName evidence="1">Uncharacterized protein</fullName>
    </submittedName>
</protein>
<name>A0A7C8LTZ1_9FIRM</name>
<evidence type="ECO:0000313" key="2">
    <source>
        <dbReference type="Proteomes" id="UP000483018"/>
    </source>
</evidence>
<dbReference type="AlphaFoldDB" id="A0A7C8LTZ1"/>
<gene>
    <name evidence="1" type="ORF">GND95_05440</name>
</gene>
<dbReference type="InterPro" id="IPR036291">
    <property type="entry name" value="NAD(P)-bd_dom_sf"/>
</dbReference>
<dbReference type="RefSeq" id="WP_158739837.1">
    <property type="nucleotide sequence ID" value="NZ_JAFBEP010000001.1"/>
</dbReference>
<keyword evidence="2" id="KW-1185">Reference proteome</keyword>
<comment type="caution">
    <text evidence="1">The sequence shown here is derived from an EMBL/GenBank/DDBJ whole genome shotgun (WGS) entry which is preliminary data.</text>
</comment>
<dbReference type="OrthoDB" id="2059500at2"/>
<evidence type="ECO:0000313" key="1">
    <source>
        <dbReference type="EMBL" id="KAE9635590.1"/>
    </source>
</evidence>
<dbReference type="Gene3D" id="3.40.50.720">
    <property type="entry name" value="NAD(P)-binding Rossmann-like Domain"/>
    <property type="match status" value="1"/>
</dbReference>
<dbReference type="EMBL" id="WSLF01000003">
    <property type="protein sequence ID" value="KAE9635590.1"/>
    <property type="molecule type" value="Genomic_DNA"/>
</dbReference>
<dbReference type="Proteomes" id="UP000483018">
    <property type="component" value="Unassembled WGS sequence"/>
</dbReference>
<dbReference type="SUPFAM" id="SSF51735">
    <property type="entry name" value="NAD(P)-binding Rossmann-fold domains"/>
    <property type="match status" value="1"/>
</dbReference>
<organism evidence="1 2">
    <name type="scientific">Defluviitalea raffinosedens</name>
    <dbReference type="NCBI Taxonomy" id="1450156"/>
    <lineage>
        <taxon>Bacteria</taxon>
        <taxon>Bacillati</taxon>
        <taxon>Bacillota</taxon>
        <taxon>Clostridia</taxon>
        <taxon>Lachnospirales</taxon>
        <taxon>Defluviitaleaceae</taxon>
        <taxon>Defluviitalea</taxon>
    </lineage>
</organism>
<accession>A0A7C8LTZ1</accession>
<proteinExistence type="predicted"/>
<reference evidence="1 2" key="1">
    <citation type="submission" date="2019-12" db="EMBL/GenBank/DDBJ databases">
        <title>Defluviitalea raffinosedens, isolated from a biogas fermenter, genome sequencing and characterization.</title>
        <authorList>
            <person name="Rettenmaier R."/>
            <person name="Schneider M."/>
            <person name="Neuhaus K."/>
            <person name="Liebl W."/>
            <person name="Zverlov V."/>
        </authorList>
    </citation>
    <scope>NUCLEOTIDE SEQUENCE [LARGE SCALE GENOMIC DNA]</scope>
    <source>
        <strain evidence="1 2">249c-K6</strain>
    </source>
</reference>